<organism evidence="1 2">
    <name type="scientific">Enterococcus canintestini</name>
    <dbReference type="NCBI Taxonomy" id="317010"/>
    <lineage>
        <taxon>Bacteria</taxon>
        <taxon>Bacillati</taxon>
        <taxon>Bacillota</taxon>
        <taxon>Bacilli</taxon>
        <taxon>Lactobacillales</taxon>
        <taxon>Enterococcaceae</taxon>
        <taxon>Enterococcus</taxon>
    </lineage>
</organism>
<evidence type="ECO:0000313" key="1">
    <source>
        <dbReference type="EMBL" id="PAB02161.1"/>
    </source>
</evidence>
<dbReference type="Proteomes" id="UP000216797">
    <property type="component" value="Unassembled WGS sequence"/>
</dbReference>
<dbReference type="InterPro" id="IPR010368">
    <property type="entry name" value="Com_YlbF"/>
</dbReference>
<protein>
    <submittedName>
        <fullName evidence="1">Uncharacterized protein</fullName>
    </submittedName>
</protein>
<dbReference type="SUPFAM" id="SSF158622">
    <property type="entry name" value="YheA/YmcA-like"/>
    <property type="match status" value="1"/>
</dbReference>
<dbReference type="EMBL" id="LHUG01000001">
    <property type="protein sequence ID" value="PAB02161.1"/>
    <property type="molecule type" value="Genomic_DNA"/>
</dbReference>
<proteinExistence type="predicted"/>
<accession>A0A267HV12</accession>
<sequence length="142" mass="16277">MIYNEETLHLVQLCENLSETICESLTFQQYENARNEMTLDNSALTAKATFQKAKESYEELSRFGEYAPGIKEQRKALYQKKRQLDLCESVANFRQAETQLQELLDSICQQVAYSFSEDVKVDYGNPFFETTKSNCGGNCHAS</sequence>
<dbReference type="Gene3D" id="1.20.1500.10">
    <property type="entry name" value="YheA/YmcA-like"/>
    <property type="match status" value="1"/>
</dbReference>
<gene>
    <name evidence="1" type="ORF">AKL21_01180</name>
</gene>
<keyword evidence="2" id="KW-1185">Reference proteome</keyword>
<dbReference type="PANTHER" id="PTHR38448">
    <property type="entry name" value="REGULATORY PROTEIN YLBF-RELATED"/>
    <property type="match status" value="1"/>
</dbReference>
<evidence type="ECO:0000313" key="2">
    <source>
        <dbReference type="Proteomes" id="UP000216797"/>
    </source>
</evidence>
<dbReference type="AlphaFoldDB" id="A0A267HV12"/>
<dbReference type="InterPro" id="IPR023378">
    <property type="entry name" value="YheA/YmcA-like_dom_sf"/>
</dbReference>
<dbReference type="PANTHER" id="PTHR38448:SF2">
    <property type="entry name" value="REGULATORY PROTEIN YLBF"/>
    <property type="match status" value="1"/>
</dbReference>
<comment type="caution">
    <text evidence="1">The sequence shown here is derived from an EMBL/GenBank/DDBJ whole genome shotgun (WGS) entry which is preliminary data.</text>
</comment>
<dbReference type="Pfam" id="PF06133">
    <property type="entry name" value="Com_YlbF"/>
    <property type="match status" value="1"/>
</dbReference>
<name>A0A267HV12_9ENTE</name>
<reference evidence="1 2" key="1">
    <citation type="submission" date="2015-08" db="EMBL/GenBank/DDBJ databases">
        <title>Enterococcus genome sequence.</title>
        <authorList>
            <person name="Acedo J.Z."/>
            <person name="Vederas J.C."/>
        </authorList>
    </citation>
    <scope>NUCLEOTIDE SEQUENCE [LARGE SCALE GENOMIC DNA]</scope>
    <source>
        <strain evidence="1 2">49</strain>
    </source>
</reference>
<dbReference type="RefSeq" id="WP_095005782.1">
    <property type="nucleotide sequence ID" value="NZ_LHUG01000001.1"/>
</dbReference>
<dbReference type="InterPro" id="IPR052767">
    <property type="entry name" value="Bact_com_dev_regulator"/>
</dbReference>